<dbReference type="NCBIfam" id="TIGR00043">
    <property type="entry name" value="rRNA maturation RNase YbeY"/>
    <property type="match status" value="1"/>
</dbReference>
<evidence type="ECO:0000256" key="5">
    <source>
        <dbReference type="ARBA" id="ARBA00022801"/>
    </source>
</evidence>
<feature type="binding site" evidence="7">
    <location>
        <position position="142"/>
    </location>
    <ligand>
        <name>Zn(2+)</name>
        <dbReference type="ChEBI" id="CHEBI:29105"/>
        <note>catalytic</note>
    </ligand>
</feature>
<keyword evidence="7" id="KW-0690">Ribosome biogenesis</keyword>
<keyword evidence="7" id="KW-0698">rRNA processing</keyword>
<dbReference type="InterPro" id="IPR002036">
    <property type="entry name" value="YbeY"/>
</dbReference>
<feature type="binding site" evidence="7">
    <location>
        <position position="138"/>
    </location>
    <ligand>
        <name>Zn(2+)</name>
        <dbReference type="ChEBI" id="CHEBI:29105"/>
        <note>catalytic</note>
    </ligand>
</feature>
<dbReference type="InterPro" id="IPR023091">
    <property type="entry name" value="MetalPrtase_cat_dom_sf_prd"/>
</dbReference>
<dbReference type="EC" id="3.1.-.-" evidence="7"/>
<evidence type="ECO:0000256" key="2">
    <source>
        <dbReference type="ARBA" id="ARBA00022722"/>
    </source>
</evidence>
<feature type="binding site" evidence="7">
    <location>
        <position position="148"/>
    </location>
    <ligand>
        <name>Zn(2+)</name>
        <dbReference type="ChEBI" id="CHEBI:29105"/>
        <note>catalytic</note>
    </ligand>
</feature>
<evidence type="ECO:0000256" key="1">
    <source>
        <dbReference type="ARBA" id="ARBA00010875"/>
    </source>
</evidence>
<evidence type="ECO:0000256" key="6">
    <source>
        <dbReference type="ARBA" id="ARBA00022833"/>
    </source>
</evidence>
<dbReference type="GO" id="GO:0016787">
    <property type="term" value="F:hydrolase activity"/>
    <property type="evidence" value="ECO:0007669"/>
    <property type="project" value="UniProtKB-KW"/>
</dbReference>
<evidence type="ECO:0000256" key="3">
    <source>
        <dbReference type="ARBA" id="ARBA00022723"/>
    </source>
</evidence>
<comment type="subcellular location">
    <subcellularLocation>
        <location evidence="7">Cytoplasm</location>
    </subcellularLocation>
</comment>
<comment type="function">
    <text evidence="7">Single strand-specific metallo-endoribonuclease involved in late-stage 70S ribosome quality control and in maturation of the 3' terminus of the 16S rRNA.</text>
</comment>
<protein>
    <recommendedName>
        <fullName evidence="7">Endoribonuclease YbeY</fullName>
        <ecNumber evidence="7">3.1.-.-</ecNumber>
    </recommendedName>
</protein>
<gene>
    <name evidence="7 8" type="primary">ybeY</name>
    <name evidence="8" type="ORF">LzC2_21860</name>
</gene>
<dbReference type="EMBL" id="WTPX01000062">
    <property type="protein sequence ID" value="NNJ26106.1"/>
    <property type="molecule type" value="Genomic_DNA"/>
</dbReference>
<evidence type="ECO:0000256" key="7">
    <source>
        <dbReference type="HAMAP-Rule" id="MF_00009"/>
    </source>
</evidence>
<dbReference type="Pfam" id="PF02130">
    <property type="entry name" value="YbeY"/>
    <property type="match status" value="1"/>
</dbReference>
<keyword evidence="3 7" id="KW-0479">Metal-binding</keyword>
<keyword evidence="2 7" id="KW-0540">Nuclease</keyword>
<keyword evidence="6 7" id="KW-0862">Zinc</keyword>
<evidence type="ECO:0000313" key="9">
    <source>
        <dbReference type="Proteomes" id="UP000609651"/>
    </source>
</evidence>
<comment type="caution">
    <text evidence="8">The sequence shown here is derived from an EMBL/GenBank/DDBJ whole genome shotgun (WGS) entry which is preliminary data.</text>
</comment>
<dbReference type="HAMAP" id="MF_00009">
    <property type="entry name" value="Endoribonucl_YbeY"/>
    <property type="match status" value="1"/>
</dbReference>
<keyword evidence="4 7" id="KW-0255">Endonuclease</keyword>
<keyword evidence="9" id="KW-1185">Reference proteome</keyword>
<comment type="similarity">
    <text evidence="1 7">Belongs to the endoribonuclease YbeY family.</text>
</comment>
<dbReference type="Proteomes" id="UP000609651">
    <property type="component" value="Unassembled WGS sequence"/>
</dbReference>
<dbReference type="SUPFAM" id="SSF55486">
    <property type="entry name" value="Metalloproteases ('zincins'), catalytic domain"/>
    <property type="match status" value="1"/>
</dbReference>
<dbReference type="Gene3D" id="3.40.390.30">
    <property type="entry name" value="Metalloproteases ('zincins'), catalytic domain"/>
    <property type="match status" value="1"/>
</dbReference>
<sequence length="177" mass="18839">MAGPRHEPAFREGETGAGDELTGYAALTVELGENVLNGDRLAEAAVEALKVGGASAAHIEIAVAHDAEMHALNVRWLEHDYTTDVLSFPLGGEGTPWDPLSGQVIVNPDYAAREAADHQWPPHELAPATRELMLYVAHGTLHVCGLDDQTDTQRVEMRRAEAAALAACGIIVPPGHV</sequence>
<name>A0ABX1VF97_9PLAN</name>
<dbReference type="RefSeq" id="WP_171186793.1">
    <property type="nucleotide sequence ID" value="NZ_WTPX01000062.1"/>
</dbReference>
<keyword evidence="7" id="KW-0963">Cytoplasm</keyword>
<evidence type="ECO:0000256" key="4">
    <source>
        <dbReference type="ARBA" id="ARBA00022759"/>
    </source>
</evidence>
<reference evidence="8 9" key="1">
    <citation type="journal article" date="2020" name="Syst. Appl. Microbiol.">
        <title>Alienimonas chondri sp. nov., a novel planctomycete isolated from the biofilm of the red alga Chondrus crispus.</title>
        <authorList>
            <person name="Vitorino I."/>
            <person name="Albuquerque L."/>
            <person name="Wiegand S."/>
            <person name="Kallscheuer N."/>
            <person name="da Costa M.S."/>
            <person name="Lobo-da-Cunha A."/>
            <person name="Jogler C."/>
            <person name="Lage O.M."/>
        </authorList>
    </citation>
    <scope>NUCLEOTIDE SEQUENCE [LARGE SCALE GENOMIC DNA]</scope>
    <source>
        <strain evidence="8 9">LzC2</strain>
    </source>
</reference>
<dbReference type="PANTHER" id="PTHR46986">
    <property type="entry name" value="ENDORIBONUCLEASE YBEY, CHLOROPLASTIC"/>
    <property type="match status" value="1"/>
</dbReference>
<organism evidence="8 9">
    <name type="scientific">Alienimonas chondri</name>
    <dbReference type="NCBI Taxonomy" id="2681879"/>
    <lineage>
        <taxon>Bacteria</taxon>
        <taxon>Pseudomonadati</taxon>
        <taxon>Planctomycetota</taxon>
        <taxon>Planctomycetia</taxon>
        <taxon>Planctomycetales</taxon>
        <taxon>Planctomycetaceae</taxon>
        <taxon>Alienimonas</taxon>
    </lineage>
</organism>
<proteinExistence type="inferred from homology"/>
<dbReference type="PANTHER" id="PTHR46986:SF1">
    <property type="entry name" value="ENDORIBONUCLEASE YBEY, CHLOROPLASTIC"/>
    <property type="match status" value="1"/>
</dbReference>
<evidence type="ECO:0000313" key="8">
    <source>
        <dbReference type="EMBL" id="NNJ26106.1"/>
    </source>
</evidence>
<comment type="cofactor">
    <cofactor evidence="7">
        <name>Zn(2+)</name>
        <dbReference type="ChEBI" id="CHEBI:29105"/>
    </cofactor>
    <text evidence="7">Binds 1 zinc ion.</text>
</comment>
<keyword evidence="5 7" id="KW-0378">Hydrolase</keyword>
<accession>A0ABX1VF97</accession>